<keyword evidence="1" id="KW-0472">Membrane</keyword>
<protein>
    <submittedName>
        <fullName evidence="2">Uncharacterized protein</fullName>
    </submittedName>
</protein>
<dbReference type="RefSeq" id="YP_010059538.1">
    <property type="nucleotide sequence ID" value="NC_054726.1"/>
</dbReference>
<organism evidence="2 3">
    <name type="scientific">Gordonia phage Stormageddon</name>
    <dbReference type="NCBI Taxonomy" id="2656541"/>
    <lineage>
        <taxon>Viruses</taxon>
        <taxon>Duplodnaviria</taxon>
        <taxon>Heunggongvirae</taxon>
        <taxon>Uroviricota</taxon>
        <taxon>Caudoviricetes</taxon>
        <taxon>Stormageddonvirus</taxon>
        <taxon>Stormageddonvirus Stormageddon</taxon>
    </lineage>
</organism>
<keyword evidence="3" id="KW-1185">Reference proteome</keyword>
<dbReference type="GeneID" id="64766771"/>
<keyword evidence="1" id="KW-0812">Transmembrane</keyword>
<sequence length="61" mass="6327">MSVPVLFYGLAVVSFILFLWSGAASSVARDDNEPDAMKFLLALSLVCLIATPVLVAVGAGV</sequence>
<feature type="transmembrane region" description="Helical" evidence="1">
    <location>
        <begin position="6"/>
        <end position="27"/>
    </location>
</feature>
<name>A0A649VSE4_9CAUD</name>
<proteinExistence type="predicted"/>
<feature type="transmembrane region" description="Helical" evidence="1">
    <location>
        <begin position="39"/>
        <end position="59"/>
    </location>
</feature>
<gene>
    <name evidence="2" type="primary">62</name>
    <name evidence="2" type="ORF">SEA_STORMAGEDDON_62</name>
</gene>
<keyword evidence="1" id="KW-1133">Transmembrane helix</keyword>
<dbReference type="EMBL" id="MN586040">
    <property type="protein sequence ID" value="QGJ94925.1"/>
    <property type="molecule type" value="Genomic_DNA"/>
</dbReference>
<evidence type="ECO:0000313" key="3">
    <source>
        <dbReference type="Proteomes" id="UP000423065"/>
    </source>
</evidence>
<dbReference type="Proteomes" id="UP000423065">
    <property type="component" value="Segment"/>
</dbReference>
<evidence type="ECO:0000256" key="1">
    <source>
        <dbReference type="SAM" id="Phobius"/>
    </source>
</evidence>
<dbReference type="KEGG" id="vg:64766771"/>
<reference evidence="2 3" key="1">
    <citation type="submission" date="2019-10" db="EMBL/GenBank/DDBJ databases">
        <authorList>
            <person name="Garlena R.A."/>
            <person name="Russell D.A."/>
            <person name="Pope W.H."/>
            <person name="Jacobs-Sera D."/>
            <person name="Hatfull G.F."/>
        </authorList>
    </citation>
    <scope>NUCLEOTIDE SEQUENCE [LARGE SCALE GENOMIC DNA]</scope>
</reference>
<accession>A0A649VSE4</accession>
<evidence type="ECO:0000313" key="2">
    <source>
        <dbReference type="EMBL" id="QGJ94925.1"/>
    </source>
</evidence>